<reference evidence="4 5" key="1">
    <citation type="submission" date="2019-10" db="EMBL/GenBank/DDBJ databases">
        <title>Georgenia wutianyii sp. nov. and Georgenia yuyongxinii sp. nov. isolated from plateau pika (Ochotona curzoniae) in the Qinghai-Tibet plateau of China.</title>
        <authorList>
            <person name="Tian Z."/>
        </authorList>
    </citation>
    <scope>NUCLEOTIDE SEQUENCE [LARGE SCALE GENOMIC DNA]</scope>
    <source>
        <strain evidence="4 5">JCM 19765</strain>
    </source>
</reference>
<proteinExistence type="predicted"/>
<dbReference type="InterPro" id="IPR016181">
    <property type="entry name" value="Acyl_CoA_acyltransferase"/>
</dbReference>
<dbReference type="RefSeq" id="WP_152193940.1">
    <property type="nucleotide sequence ID" value="NZ_VUKD01000001.1"/>
</dbReference>
<name>A0A6N7ESP0_9MICO</name>
<sequence length="173" mass="19073">MSDIRIATTEDLPAYAELVAGAYGEIRDLGINFAAASAGPEQVAVHLTENVVYVLEDAGRLVSSVSVRYPWGPNPGPYGLPHLGWIATAPDRKREGHAQRLVAHVEDEVLRKRLHAPAVSLGTAEHHPWLTAMYTRLGYRETGRTDLGRGHITVYLTKVLDAAAYERFQQQHP</sequence>
<dbReference type="SUPFAM" id="SSF55729">
    <property type="entry name" value="Acyl-CoA N-acyltransferases (Nat)"/>
    <property type="match status" value="1"/>
</dbReference>
<keyword evidence="5" id="KW-1185">Reference proteome</keyword>
<dbReference type="PANTHER" id="PTHR43877">
    <property type="entry name" value="AMINOALKYLPHOSPHONATE N-ACETYLTRANSFERASE-RELATED-RELATED"/>
    <property type="match status" value="1"/>
</dbReference>
<dbReference type="Gene3D" id="3.40.630.30">
    <property type="match status" value="1"/>
</dbReference>
<evidence type="ECO:0000256" key="1">
    <source>
        <dbReference type="ARBA" id="ARBA00022679"/>
    </source>
</evidence>
<dbReference type="EMBL" id="WHPC01000162">
    <property type="protein sequence ID" value="MPV39116.1"/>
    <property type="molecule type" value="Genomic_DNA"/>
</dbReference>
<protein>
    <submittedName>
        <fullName evidence="4">GNAT family N-acetyltransferase</fullName>
    </submittedName>
</protein>
<organism evidence="4 5">
    <name type="scientific">Georgenia subflava</name>
    <dbReference type="NCBI Taxonomy" id="1622177"/>
    <lineage>
        <taxon>Bacteria</taxon>
        <taxon>Bacillati</taxon>
        <taxon>Actinomycetota</taxon>
        <taxon>Actinomycetes</taxon>
        <taxon>Micrococcales</taxon>
        <taxon>Bogoriellaceae</taxon>
        <taxon>Georgenia</taxon>
    </lineage>
</organism>
<comment type="caution">
    <text evidence="4">The sequence shown here is derived from an EMBL/GenBank/DDBJ whole genome shotgun (WGS) entry which is preliminary data.</text>
</comment>
<dbReference type="InterPro" id="IPR000182">
    <property type="entry name" value="GNAT_dom"/>
</dbReference>
<evidence type="ECO:0000313" key="5">
    <source>
        <dbReference type="Proteomes" id="UP000437709"/>
    </source>
</evidence>
<evidence type="ECO:0000259" key="3">
    <source>
        <dbReference type="PROSITE" id="PS51186"/>
    </source>
</evidence>
<evidence type="ECO:0000313" key="4">
    <source>
        <dbReference type="EMBL" id="MPV39116.1"/>
    </source>
</evidence>
<dbReference type="InterPro" id="IPR050832">
    <property type="entry name" value="Bact_Acetyltransf"/>
</dbReference>
<gene>
    <name evidence="4" type="ORF">GB881_19105</name>
</gene>
<dbReference type="AlphaFoldDB" id="A0A6N7ESP0"/>
<evidence type="ECO:0000256" key="2">
    <source>
        <dbReference type="ARBA" id="ARBA00023315"/>
    </source>
</evidence>
<dbReference type="OrthoDB" id="1821130at2"/>
<accession>A0A6N7ESP0</accession>
<keyword evidence="2" id="KW-0012">Acyltransferase</keyword>
<feature type="domain" description="N-acetyltransferase" evidence="3">
    <location>
        <begin position="2"/>
        <end position="161"/>
    </location>
</feature>
<dbReference type="Pfam" id="PF00583">
    <property type="entry name" value="Acetyltransf_1"/>
    <property type="match status" value="1"/>
</dbReference>
<keyword evidence="1 4" id="KW-0808">Transferase</keyword>
<dbReference type="Proteomes" id="UP000437709">
    <property type="component" value="Unassembled WGS sequence"/>
</dbReference>
<dbReference type="PROSITE" id="PS51186">
    <property type="entry name" value="GNAT"/>
    <property type="match status" value="1"/>
</dbReference>
<dbReference type="GO" id="GO:0016747">
    <property type="term" value="F:acyltransferase activity, transferring groups other than amino-acyl groups"/>
    <property type="evidence" value="ECO:0007669"/>
    <property type="project" value="InterPro"/>
</dbReference>